<name>A0ACC2ZXH4_9EURO</name>
<dbReference type="Proteomes" id="UP001172386">
    <property type="component" value="Unassembled WGS sequence"/>
</dbReference>
<accession>A0ACC2ZXH4</accession>
<sequence>MACLECRRRRIRCDGARPKCHHCARLSKHCEYAVCELPRGPKRRSVRELAERLATVEAQLKNAIPLQRADPALNAFNSPADFAIDLSDIQGSDRADLTWSFPEEFNVNNVTADFPLITESPGWLDTSNANIPPITLDSQTLLDKGQHPNLREVQELTNLFFDEVHPCMPFVHPAKHNYPQFVGLNDQPPLCLEYAMWSLAASRSPKYEDRAQAYYRNARLHLEHDEMQDGGLGITTLAHLQAWILVTCFECENATPARAWMSNRRSIALSNMLGLHQQDSPKDGKYKMLKPPVDTAEAEERRRTFWYLYICDRWASAGTGNSVAISEDEISTLLPTLDNTFLHHASERARTLEEAASNGLNPTESSLTAAVLAGRLLDQVTQHLRQVKIEAADPGHKHYWLRHQQLDNTITKFLLHLPDHIRSENTRDPLAFFVNMCIHEFTISLFQAATSFAQRGSPKSNILALLRSRAHRAADEIVSIMRTQSFMSLRRMSAFTPSCLYVAATVFINDVNQGNEVEYAIETIRFLLHTISLFRRFYKTAQMFVAQLLLALRQSRVDLEFSAAERASMLELPPKGIDFDTMGLLFSTDTLLTSK</sequence>
<organism evidence="1 2">
    <name type="scientific">Neophaeococcomyces mojaviensis</name>
    <dbReference type="NCBI Taxonomy" id="3383035"/>
    <lineage>
        <taxon>Eukaryota</taxon>
        <taxon>Fungi</taxon>
        <taxon>Dikarya</taxon>
        <taxon>Ascomycota</taxon>
        <taxon>Pezizomycotina</taxon>
        <taxon>Eurotiomycetes</taxon>
        <taxon>Chaetothyriomycetidae</taxon>
        <taxon>Chaetothyriales</taxon>
        <taxon>Chaetothyriales incertae sedis</taxon>
        <taxon>Neophaeococcomyces</taxon>
    </lineage>
</organism>
<evidence type="ECO:0000313" key="1">
    <source>
        <dbReference type="EMBL" id="KAJ9652265.1"/>
    </source>
</evidence>
<proteinExistence type="predicted"/>
<comment type="caution">
    <text evidence="1">The sequence shown here is derived from an EMBL/GenBank/DDBJ whole genome shotgun (WGS) entry which is preliminary data.</text>
</comment>
<reference evidence="1" key="1">
    <citation type="submission" date="2022-10" db="EMBL/GenBank/DDBJ databases">
        <title>Culturing micro-colonial fungi from biological soil crusts in the Mojave desert and describing Neophaeococcomyces mojavensis, and introducing the new genera and species Taxawa tesnikishii.</title>
        <authorList>
            <person name="Kurbessoian T."/>
            <person name="Stajich J.E."/>
        </authorList>
    </citation>
    <scope>NUCLEOTIDE SEQUENCE</scope>
    <source>
        <strain evidence="1">JES_112</strain>
    </source>
</reference>
<gene>
    <name evidence="1" type="ORF">H2198_008475</name>
</gene>
<evidence type="ECO:0000313" key="2">
    <source>
        <dbReference type="Proteomes" id="UP001172386"/>
    </source>
</evidence>
<protein>
    <submittedName>
        <fullName evidence="1">Uncharacterized protein</fullName>
    </submittedName>
</protein>
<dbReference type="EMBL" id="JAPDRQ010000207">
    <property type="protein sequence ID" value="KAJ9652265.1"/>
    <property type="molecule type" value="Genomic_DNA"/>
</dbReference>
<keyword evidence="2" id="KW-1185">Reference proteome</keyword>